<evidence type="ECO:0000313" key="2">
    <source>
        <dbReference type="EMBL" id="MBE9665654.1"/>
    </source>
</evidence>
<dbReference type="Pfam" id="PF13715">
    <property type="entry name" value="CarbopepD_reg_2"/>
    <property type="match status" value="1"/>
</dbReference>
<dbReference type="SUPFAM" id="SSF49464">
    <property type="entry name" value="Carboxypeptidase regulatory domain-like"/>
    <property type="match status" value="1"/>
</dbReference>
<comment type="caution">
    <text evidence="2">The sequence shown here is derived from an EMBL/GenBank/DDBJ whole genome shotgun (WGS) entry which is preliminary data.</text>
</comment>
<accession>A0ABR9XE36</accession>
<protein>
    <submittedName>
        <fullName evidence="2">Carboxypeptidase-like regulatory domain-containing protein</fullName>
    </submittedName>
</protein>
<proteinExistence type="predicted"/>
<gene>
    <name evidence="2" type="ORF">IRJ18_04720</name>
</gene>
<sequence length="818" mass="93756">MRTLLLLILVLIFSTGTFAQQSGVSGTITDEAGRPVPFVSVHIKNTTRGTSANSEGKYTMPLAPGQYELLYKAIGYKQESRNIIVKTAETVNIQLKTETYELKNVTIRAGAEDPAYAIIRKAIKKRKTYLKEVNAFTCDVYIKGLQKLLQTPKRFMGRNMDEITRDMGLDSGRRGIIYLSESESKYSFKRPNEEHEEMISSKVSGNNRAFSFNRASDFKVNFYENLLDWEGLSNRPFVSPIADNALFYYNYKYVGFAVENGETINKIKVTPKRAHDPVFDGYIYIIEDSWRIHSVDLNMSKRSNIFLLDTLKINQQFLPVDKSVWMPSSVKFEFTGAFLGFKFGGYFIGIFKNYDLEPTFAKSTFNEVMRITKGVNKKDSTYWENSRPIPLTGEEITDYKKKEKLAEKRESKPYLDSIDKKRNKFHASSMIIGSGYSHYNRYQKTNFHFNSLSESLLYNTVEGFAFDYGATYHKQIDSVTNRYLNLGGKVRYGFANQKWHGSVNGSISNRDLSFYFAAGSDVVDMNNRQPISTWMNTVHSLLFRQNFEKLYDKQFIDLGLNTRITGTWTAGISTEYANRKWLPNSTSYSIFTPKGREFTSNNPLVPNADVPLFAENQAFKVTLRTSYDFSNKYSTYPNGRRYEPSKYPRIDLNFTHAFQNVFGADVSYSLLSADITKSDLNLGMLGKTSFYVGAGKYLDAQNLTYVDYRHFSGNEIRVFTAGINKFLLLDYYTYSTPDQYLEGHFEQNFSGFFLNKLPLIRKLKLQEIADVNYLSTPALHNYTELGLGVQYFGFRIMFAKSFNSGDNLTNALRIGAKF</sequence>
<dbReference type="Pfam" id="PF18939">
    <property type="entry name" value="DUF5686"/>
    <property type="match status" value="1"/>
</dbReference>
<evidence type="ECO:0000313" key="3">
    <source>
        <dbReference type="Proteomes" id="UP000632774"/>
    </source>
</evidence>
<dbReference type="InterPro" id="IPR043741">
    <property type="entry name" value="DUF5686"/>
</dbReference>
<dbReference type="Gene3D" id="2.60.40.1120">
    <property type="entry name" value="Carboxypeptidase-like, regulatory domain"/>
    <property type="match status" value="1"/>
</dbReference>
<feature type="signal peptide" evidence="1">
    <location>
        <begin position="1"/>
        <end position="19"/>
    </location>
</feature>
<reference evidence="2 3" key="1">
    <citation type="submission" date="2020-10" db="EMBL/GenBank/DDBJ databases">
        <title>Mucilaginibacter mali sp. nov., isolated from rhizosphere soil of apple orchard.</title>
        <authorList>
            <person name="Lee J.-S."/>
            <person name="Kim H.S."/>
            <person name="Kim J.-S."/>
        </authorList>
    </citation>
    <scope>NUCLEOTIDE SEQUENCE [LARGE SCALE GENOMIC DNA]</scope>
    <source>
        <strain evidence="2 3">KCTC 23157</strain>
    </source>
</reference>
<feature type="chain" id="PRO_5047131306" evidence="1">
    <location>
        <begin position="20"/>
        <end position="818"/>
    </location>
</feature>
<organism evidence="2 3">
    <name type="scientific">Mucilaginibacter boryungensis</name>
    <dbReference type="NCBI Taxonomy" id="768480"/>
    <lineage>
        <taxon>Bacteria</taxon>
        <taxon>Pseudomonadati</taxon>
        <taxon>Bacteroidota</taxon>
        <taxon>Sphingobacteriia</taxon>
        <taxon>Sphingobacteriales</taxon>
        <taxon>Sphingobacteriaceae</taxon>
        <taxon>Mucilaginibacter</taxon>
    </lineage>
</organism>
<evidence type="ECO:0000256" key="1">
    <source>
        <dbReference type="SAM" id="SignalP"/>
    </source>
</evidence>
<name>A0ABR9XE36_9SPHI</name>
<dbReference type="EMBL" id="JADFFM010000001">
    <property type="protein sequence ID" value="MBE9665654.1"/>
    <property type="molecule type" value="Genomic_DNA"/>
</dbReference>
<keyword evidence="1" id="KW-0732">Signal</keyword>
<dbReference type="InterPro" id="IPR008969">
    <property type="entry name" value="CarboxyPept-like_regulatory"/>
</dbReference>
<keyword evidence="3" id="KW-1185">Reference proteome</keyword>
<dbReference type="RefSeq" id="WP_194105047.1">
    <property type="nucleotide sequence ID" value="NZ_JADFFM010000001.1"/>
</dbReference>
<dbReference type="Proteomes" id="UP000632774">
    <property type="component" value="Unassembled WGS sequence"/>
</dbReference>